<evidence type="ECO:0000313" key="4">
    <source>
        <dbReference type="Proteomes" id="UP001378960"/>
    </source>
</evidence>
<keyword evidence="2" id="KW-0812">Transmembrane</keyword>
<protein>
    <submittedName>
        <fullName evidence="3">Uncharacterized protein</fullName>
    </submittedName>
</protein>
<gene>
    <name evidence="3" type="ORF">DAPK24_032270</name>
</gene>
<dbReference type="AlphaFoldDB" id="A0AAV5R5Q2"/>
<feature type="transmembrane region" description="Helical" evidence="2">
    <location>
        <begin position="63"/>
        <end position="84"/>
    </location>
</feature>
<evidence type="ECO:0000256" key="1">
    <source>
        <dbReference type="SAM" id="MobiDB-lite"/>
    </source>
</evidence>
<feature type="compositionally biased region" description="Acidic residues" evidence="1">
    <location>
        <begin position="302"/>
        <end position="317"/>
    </location>
</feature>
<organism evidence="3 4">
    <name type="scientific">Pichia kluyveri</name>
    <name type="common">Yeast</name>
    <dbReference type="NCBI Taxonomy" id="36015"/>
    <lineage>
        <taxon>Eukaryota</taxon>
        <taxon>Fungi</taxon>
        <taxon>Dikarya</taxon>
        <taxon>Ascomycota</taxon>
        <taxon>Saccharomycotina</taxon>
        <taxon>Pichiomycetes</taxon>
        <taxon>Pichiales</taxon>
        <taxon>Pichiaceae</taxon>
        <taxon>Pichia</taxon>
    </lineage>
</organism>
<evidence type="ECO:0000313" key="3">
    <source>
        <dbReference type="EMBL" id="GMM46652.1"/>
    </source>
</evidence>
<dbReference type="Proteomes" id="UP001378960">
    <property type="component" value="Unassembled WGS sequence"/>
</dbReference>
<keyword evidence="2" id="KW-1133">Transmembrane helix</keyword>
<feature type="region of interest" description="Disordered" evidence="1">
    <location>
        <begin position="290"/>
        <end position="327"/>
    </location>
</feature>
<keyword evidence="2" id="KW-0472">Membrane</keyword>
<dbReference type="EMBL" id="BTGB01000004">
    <property type="protein sequence ID" value="GMM46652.1"/>
    <property type="molecule type" value="Genomic_DNA"/>
</dbReference>
<reference evidence="3 4" key="1">
    <citation type="journal article" date="2023" name="Elife">
        <title>Identification of key yeast species and microbe-microbe interactions impacting larval growth of Drosophila in the wild.</title>
        <authorList>
            <person name="Mure A."/>
            <person name="Sugiura Y."/>
            <person name="Maeda R."/>
            <person name="Honda K."/>
            <person name="Sakurai N."/>
            <person name="Takahashi Y."/>
            <person name="Watada M."/>
            <person name="Katoh T."/>
            <person name="Gotoh A."/>
            <person name="Gotoh Y."/>
            <person name="Taniguchi I."/>
            <person name="Nakamura K."/>
            <person name="Hayashi T."/>
            <person name="Katayama T."/>
            <person name="Uemura T."/>
            <person name="Hattori Y."/>
        </authorList>
    </citation>
    <scope>NUCLEOTIDE SEQUENCE [LARGE SCALE GENOMIC DNA]</scope>
    <source>
        <strain evidence="3 4">PK-24</strain>
    </source>
</reference>
<proteinExistence type="predicted"/>
<name>A0AAV5R5Q2_PICKL</name>
<keyword evidence="4" id="KW-1185">Reference proteome</keyword>
<feature type="compositionally biased region" description="Basic and acidic residues" evidence="1">
    <location>
        <begin position="290"/>
        <end position="301"/>
    </location>
</feature>
<accession>A0AAV5R5Q2</accession>
<evidence type="ECO:0000256" key="2">
    <source>
        <dbReference type="SAM" id="Phobius"/>
    </source>
</evidence>
<comment type="caution">
    <text evidence="3">The sequence shown here is derived from an EMBL/GenBank/DDBJ whole genome shotgun (WGS) entry which is preliminary data.</text>
</comment>
<sequence>MVSSAAVSTSNKYLQLAIAVILMGLSAKNLSNRSYLGSTADVLSAFNVANNGTSLDLDNSWKINAAAVSAATFSFISSLFNYIFPSVIFKYIMPKADLMNFNIGYTTKKYIEIPFETLSHSFLSVSKAHTSYVSSLLSSETISHAFWFVNMIVQVSDFASYKCGSVDSLLHTYNVTGISGTDSTKNFFNIFDNSSSTTSIYNDLYQSLLNSNLTQIPNLTDVSISNLNGTQLQINLLLALSQDCQIKKSSMAMTIIYWVSHVLSSGMLVSEMTSFYNNFSSIKVSAENLSHKNETTTHQAEEQDAEEEATEEEEDNSVDEHEKETNDSFGQKVYLAFDHHWGLFNVIMKKKPTAEA</sequence>